<evidence type="ECO:0000313" key="2">
    <source>
        <dbReference type="EMBL" id="KAJ8905665.1"/>
    </source>
</evidence>
<keyword evidence="3" id="KW-1185">Reference proteome</keyword>
<keyword evidence="1" id="KW-0812">Transmembrane</keyword>
<proteinExistence type="predicted"/>
<feature type="transmembrane region" description="Helical" evidence="1">
    <location>
        <begin position="92"/>
        <end position="112"/>
    </location>
</feature>
<organism evidence="2 3">
    <name type="scientific">Rhodosorus marinus</name>
    <dbReference type="NCBI Taxonomy" id="101924"/>
    <lineage>
        <taxon>Eukaryota</taxon>
        <taxon>Rhodophyta</taxon>
        <taxon>Stylonematophyceae</taxon>
        <taxon>Stylonematales</taxon>
        <taxon>Stylonemataceae</taxon>
        <taxon>Rhodosorus</taxon>
    </lineage>
</organism>
<evidence type="ECO:0008006" key="4">
    <source>
        <dbReference type="Google" id="ProtNLM"/>
    </source>
</evidence>
<dbReference type="AlphaFoldDB" id="A0AAV8USX8"/>
<dbReference type="Proteomes" id="UP001157974">
    <property type="component" value="Unassembled WGS sequence"/>
</dbReference>
<accession>A0AAV8USX8</accession>
<evidence type="ECO:0000313" key="3">
    <source>
        <dbReference type="Proteomes" id="UP001157974"/>
    </source>
</evidence>
<feature type="transmembrane region" description="Helical" evidence="1">
    <location>
        <begin position="208"/>
        <end position="229"/>
    </location>
</feature>
<reference evidence="2 3" key="1">
    <citation type="journal article" date="2023" name="Nat. Commun.">
        <title>Origin of minicircular mitochondrial genomes in red algae.</title>
        <authorList>
            <person name="Lee Y."/>
            <person name="Cho C.H."/>
            <person name="Lee Y.M."/>
            <person name="Park S.I."/>
            <person name="Yang J.H."/>
            <person name="West J.A."/>
            <person name="Bhattacharya D."/>
            <person name="Yoon H.S."/>
        </authorList>
    </citation>
    <scope>NUCLEOTIDE SEQUENCE [LARGE SCALE GENOMIC DNA]</scope>
    <source>
        <strain evidence="2 3">CCMP1338</strain>
        <tissue evidence="2">Whole cell</tissue>
    </source>
</reference>
<gene>
    <name evidence="2" type="ORF">NDN08_002171</name>
</gene>
<dbReference type="PANTHER" id="PTHR36009:SF3">
    <property type="entry name" value="TRANSMEMBRANE PROTEIN"/>
    <property type="match status" value="1"/>
</dbReference>
<evidence type="ECO:0000256" key="1">
    <source>
        <dbReference type="SAM" id="Phobius"/>
    </source>
</evidence>
<feature type="transmembrane region" description="Helical" evidence="1">
    <location>
        <begin position="124"/>
        <end position="146"/>
    </location>
</feature>
<name>A0AAV8USX8_9RHOD</name>
<dbReference type="EMBL" id="JAMWBK010000004">
    <property type="protein sequence ID" value="KAJ8905665.1"/>
    <property type="molecule type" value="Genomic_DNA"/>
</dbReference>
<keyword evidence="1" id="KW-1133">Transmembrane helix</keyword>
<sequence>MYLGFCSGANLNSLVRLAPGDRGLGHRKRIICKAQADDDSRSPGIARKVIALGTWGSLVSYAAFFKPSSLQDTSPVVEELLKNPLLPDLNPIYFAIFLFIPSYVLLYAATLLPAWRIQKWPTSVFLALATAIGPGALLPYLGLRNYATQPDPDFTKGKESFMENRWIAASLTAAGVGLYANAFGLFDGRMEMVDFIFIARWMDYANQFRIDPLVHLSSIDFVVLWLAFIDPLVEDMRRRRMFTGDPQDYLTVALIMTIPFLGPCFYLLARPEADTFGPEKSKTGG</sequence>
<feature type="transmembrane region" description="Helical" evidence="1">
    <location>
        <begin position="249"/>
        <end position="269"/>
    </location>
</feature>
<comment type="caution">
    <text evidence="2">The sequence shown here is derived from an EMBL/GenBank/DDBJ whole genome shotgun (WGS) entry which is preliminary data.</text>
</comment>
<dbReference type="PANTHER" id="PTHR36009">
    <property type="match status" value="1"/>
</dbReference>
<feature type="transmembrane region" description="Helical" evidence="1">
    <location>
        <begin position="166"/>
        <end position="187"/>
    </location>
</feature>
<keyword evidence="1" id="KW-0472">Membrane</keyword>
<protein>
    <recommendedName>
        <fullName evidence="4">DUF2834 domain-containing protein</fullName>
    </recommendedName>
</protein>